<name>A0A645BXR6_9ZZZZ</name>
<dbReference type="EMBL" id="VSSQ01023319">
    <property type="protein sequence ID" value="MPM70169.1"/>
    <property type="molecule type" value="Genomic_DNA"/>
</dbReference>
<dbReference type="GO" id="GO:0005886">
    <property type="term" value="C:plasma membrane"/>
    <property type="evidence" value="ECO:0007669"/>
    <property type="project" value="TreeGrafter"/>
</dbReference>
<evidence type="ECO:0000313" key="2">
    <source>
        <dbReference type="EMBL" id="MPM70169.1"/>
    </source>
</evidence>
<gene>
    <name evidence="2" type="ORF">SDC9_117122</name>
</gene>
<dbReference type="SMART" id="SM00267">
    <property type="entry name" value="GGDEF"/>
    <property type="match status" value="1"/>
</dbReference>
<comment type="caution">
    <text evidence="2">The sequence shown here is derived from an EMBL/GenBank/DDBJ whole genome shotgun (WGS) entry which is preliminary data.</text>
</comment>
<dbReference type="NCBIfam" id="TIGR00254">
    <property type="entry name" value="GGDEF"/>
    <property type="match status" value="1"/>
</dbReference>
<proteinExistence type="predicted"/>
<dbReference type="Gene3D" id="3.30.70.270">
    <property type="match status" value="1"/>
</dbReference>
<dbReference type="Pfam" id="PF13188">
    <property type="entry name" value="PAS_8"/>
    <property type="match status" value="1"/>
</dbReference>
<evidence type="ECO:0000259" key="1">
    <source>
        <dbReference type="PROSITE" id="PS50887"/>
    </source>
</evidence>
<dbReference type="PANTHER" id="PTHR45138">
    <property type="entry name" value="REGULATORY COMPONENTS OF SENSORY TRANSDUCTION SYSTEM"/>
    <property type="match status" value="1"/>
</dbReference>
<dbReference type="SUPFAM" id="SSF55785">
    <property type="entry name" value="PYP-like sensor domain (PAS domain)"/>
    <property type="match status" value="1"/>
</dbReference>
<dbReference type="InterPro" id="IPR043128">
    <property type="entry name" value="Rev_trsase/Diguanyl_cyclase"/>
</dbReference>
<dbReference type="GO" id="GO:0052621">
    <property type="term" value="F:diguanylate cyclase activity"/>
    <property type="evidence" value="ECO:0007669"/>
    <property type="project" value="TreeGrafter"/>
</dbReference>
<dbReference type="InterPro" id="IPR000014">
    <property type="entry name" value="PAS"/>
</dbReference>
<sequence>MKERAEKDTLTNLLNRTEFEARVHKFFSHNKQPEGIFIILDIDHFKNINDSLGHISGDKILCFVAELLIEIFPETNIISRLGGDEFALFIPYKLEQFELEKKLLKICQTFSANESTKVSCSVGVCFSPIHGFSYKELYKNSDIALLNAKQLGKSQYVIFEHGLTLPSFSQLEQKATALLNDVSDAMFVCDATSNEIIYINNTACHFIDKNKYECIGAKCYQLFWDKCKNCDRCLSINQLNSYYEEDTVMKDGKTSVHIKAKLGKWDGKDVKIHYLQGISDINK</sequence>
<reference evidence="2" key="1">
    <citation type="submission" date="2019-08" db="EMBL/GenBank/DDBJ databases">
        <authorList>
            <person name="Kucharzyk K."/>
            <person name="Murdoch R.W."/>
            <person name="Higgins S."/>
            <person name="Loffler F."/>
        </authorList>
    </citation>
    <scope>NUCLEOTIDE SEQUENCE</scope>
</reference>
<dbReference type="InterPro" id="IPR029787">
    <property type="entry name" value="Nucleotide_cyclase"/>
</dbReference>
<organism evidence="2">
    <name type="scientific">bioreactor metagenome</name>
    <dbReference type="NCBI Taxonomy" id="1076179"/>
    <lineage>
        <taxon>unclassified sequences</taxon>
        <taxon>metagenomes</taxon>
        <taxon>ecological metagenomes</taxon>
    </lineage>
</organism>
<protein>
    <recommendedName>
        <fullName evidence="1">GGDEF domain-containing protein</fullName>
    </recommendedName>
</protein>
<dbReference type="Pfam" id="PF00990">
    <property type="entry name" value="GGDEF"/>
    <property type="match status" value="1"/>
</dbReference>
<accession>A0A645BXR6</accession>
<dbReference type="InterPro" id="IPR050469">
    <property type="entry name" value="Diguanylate_Cyclase"/>
</dbReference>
<dbReference type="InterPro" id="IPR000160">
    <property type="entry name" value="GGDEF_dom"/>
</dbReference>
<dbReference type="Gene3D" id="3.30.450.20">
    <property type="entry name" value="PAS domain"/>
    <property type="match status" value="1"/>
</dbReference>
<dbReference type="PROSITE" id="PS50887">
    <property type="entry name" value="GGDEF"/>
    <property type="match status" value="1"/>
</dbReference>
<dbReference type="GO" id="GO:0043709">
    <property type="term" value="P:cell adhesion involved in single-species biofilm formation"/>
    <property type="evidence" value="ECO:0007669"/>
    <property type="project" value="TreeGrafter"/>
</dbReference>
<dbReference type="CDD" id="cd01949">
    <property type="entry name" value="GGDEF"/>
    <property type="match status" value="1"/>
</dbReference>
<dbReference type="SUPFAM" id="SSF55073">
    <property type="entry name" value="Nucleotide cyclase"/>
    <property type="match status" value="1"/>
</dbReference>
<dbReference type="PANTHER" id="PTHR45138:SF9">
    <property type="entry name" value="DIGUANYLATE CYCLASE DGCM-RELATED"/>
    <property type="match status" value="1"/>
</dbReference>
<dbReference type="GO" id="GO:1902201">
    <property type="term" value="P:negative regulation of bacterial-type flagellum-dependent cell motility"/>
    <property type="evidence" value="ECO:0007669"/>
    <property type="project" value="TreeGrafter"/>
</dbReference>
<dbReference type="InterPro" id="IPR035965">
    <property type="entry name" value="PAS-like_dom_sf"/>
</dbReference>
<feature type="domain" description="GGDEF" evidence="1">
    <location>
        <begin position="33"/>
        <end position="161"/>
    </location>
</feature>
<dbReference type="AlphaFoldDB" id="A0A645BXR6"/>